<evidence type="ECO:0000256" key="1">
    <source>
        <dbReference type="ARBA" id="ARBA00001929"/>
    </source>
</evidence>
<evidence type="ECO:0000256" key="19">
    <source>
        <dbReference type="ARBA" id="ARBA00034078"/>
    </source>
</evidence>
<dbReference type="NCBIfam" id="TIGR02374">
    <property type="entry name" value="nitri_red_nirB"/>
    <property type="match status" value="1"/>
</dbReference>
<dbReference type="InterPro" id="IPR016156">
    <property type="entry name" value="FAD/NAD-linked_Rdtase_dimer_sf"/>
</dbReference>
<dbReference type="GO" id="GO:0051539">
    <property type="term" value="F:4 iron, 4 sulfur cluster binding"/>
    <property type="evidence" value="ECO:0007669"/>
    <property type="project" value="UniProtKB-KW"/>
</dbReference>
<organism evidence="26 27">
    <name type="scientific">Kribbella amoyensis</name>
    <dbReference type="NCBI Taxonomy" id="996641"/>
    <lineage>
        <taxon>Bacteria</taxon>
        <taxon>Bacillati</taxon>
        <taxon>Actinomycetota</taxon>
        <taxon>Actinomycetes</taxon>
        <taxon>Propionibacteriales</taxon>
        <taxon>Kribbellaceae</taxon>
        <taxon>Kribbella</taxon>
    </lineage>
</organism>
<dbReference type="EMBL" id="VIVK01000001">
    <property type="protein sequence ID" value="TWD82029.1"/>
    <property type="molecule type" value="Genomic_DNA"/>
</dbReference>
<evidence type="ECO:0000256" key="5">
    <source>
        <dbReference type="ARBA" id="ARBA00005096"/>
    </source>
</evidence>
<dbReference type="InterPro" id="IPR036188">
    <property type="entry name" value="FAD/NAD-bd_sf"/>
</dbReference>
<dbReference type="InterPro" id="IPR023753">
    <property type="entry name" value="FAD/NAD-binding_dom"/>
</dbReference>
<evidence type="ECO:0000256" key="2">
    <source>
        <dbReference type="ARBA" id="ARBA00001966"/>
    </source>
</evidence>
<keyword evidence="16" id="KW-0408">Iron</keyword>
<comment type="function">
    <text evidence="4">Catalyzes the reduction of sulfite to sulfide, a step in the biosynthesis of sulfur-containing amino acids and cofactors.</text>
</comment>
<keyword evidence="15" id="KW-0560">Oxidoreductase</keyword>
<accession>A0A561BT64</accession>
<comment type="caution">
    <text evidence="26">The sequence shown here is derived from an EMBL/GenBank/DDBJ whole genome shotgun (WGS) entry which is preliminary data.</text>
</comment>
<evidence type="ECO:0000259" key="21">
    <source>
        <dbReference type="Pfam" id="PF01077"/>
    </source>
</evidence>
<dbReference type="GO" id="GO:0051537">
    <property type="term" value="F:2 iron, 2 sulfur cluster binding"/>
    <property type="evidence" value="ECO:0007669"/>
    <property type="project" value="UniProtKB-KW"/>
</dbReference>
<evidence type="ECO:0000259" key="22">
    <source>
        <dbReference type="Pfam" id="PF03460"/>
    </source>
</evidence>
<dbReference type="GO" id="GO:0046872">
    <property type="term" value="F:metal ion binding"/>
    <property type="evidence" value="ECO:0007669"/>
    <property type="project" value="UniProtKB-KW"/>
</dbReference>
<evidence type="ECO:0000256" key="20">
    <source>
        <dbReference type="ARBA" id="ARBA00049518"/>
    </source>
</evidence>
<dbReference type="GO" id="GO:0020037">
    <property type="term" value="F:heme binding"/>
    <property type="evidence" value="ECO:0007669"/>
    <property type="project" value="InterPro"/>
</dbReference>
<feature type="domain" description="FAD/NAD(P)-binding" evidence="24">
    <location>
        <begin position="460"/>
        <end position="748"/>
    </location>
</feature>
<evidence type="ECO:0000259" key="24">
    <source>
        <dbReference type="Pfam" id="PF07992"/>
    </source>
</evidence>
<dbReference type="Gene3D" id="3.50.50.60">
    <property type="entry name" value="FAD/NAD(P)-binding domain"/>
    <property type="match status" value="4"/>
</dbReference>
<evidence type="ECO:0000256" key="16">
    <source>
        <dbReference type="ARBA" id="ARBA00023004"/>
    </source>
</evidence>
<keyword evidence="10" id="KW-0285">Flavoprotein</keyword>
<dbReference type="SUPFAM" id="SSF51905">
    <property type="entry name" value="FAD/NAD(P)-binding domain"/>
    <property type="match status" value="3"/>
</dbReference>
<feature type="domain" description="Nitrite/sulphite reductase 4Fe-4S" evidence="21">
    <location>
        <begin position="1088"/>
        <end position="1227"/>
    </location>
</feature>
<proteinExistence type="inferred from homology"/>
<evidence type="ECO:0000259" key="25">
    <source>
        <dbReference type="Pfam" id="PF18267"/>
    </source>
</evidence>
<evidence type="ECO:0000313" key="26">
    <source>
        <dbReference type="EMBL" id="TWD82029.1"/>
    </source>
</evidence>
<comment type="cofactor">
    <cofactor evidence="2">
        <name>[4Fe-4S] cluster</name>
        <dbReference type="ChEBI" id="CHEBI:49883"/>
    </cofactor>
</comment>
<feature type="domain" description="Nitrite/Sulfite reductase ferredoxin-like" evidence="22">
    <location>
        <begin position="1016"/>
        <end position="1077"/>
    </location>
</feature>
<dbReference type="InterPro" id="IPR052034">
    <property type="entry name" value="NasD-like"/>
</dbReference>
<comment type="cofactor">
    <cofactor evidence="1">
        <name>siroheme</name>
        <dbReference type="ChEBI" id="CHEBI:60052"/>
    </cofactor>
</comment>
<evidence type="ECO:0000259" key="23">
    <source>
        <dbReference type="Pfam" id="PF04324"/>
    </source>
</evidence>
<dbReference type="Proteomes" id="UP000318380">
    <property type="component" value="Unassembled WGS sequence"/>
</dbReference>
<name>A0A561BT64_9ACTN</name>
<dbReference type="InterPro" id="IPR007419">
    <property type="entry name" value="BFD-like_2Fe2S-bd_dom"/>
</dbReference>
<feature type="domain" description="FAD/NAD(P)-binding" evidence="24">
    <location>
        <begin position="4"/>
        <end position="276"/>
    </location>
</feature>
<comment type="catalytic activity">
    <reaction evidence="20">
        <text>hydrogen sulfide + 6 oxidized [2Fe-2S]-[ferredoxin] + 3 H2O = sulfite + 6 reduced [2Fe-2S]-[ferredoxin] + 7 H(+)</text>
        <dbReference type="Rhea" id="RHEA:23132"/>
        <dbReference type="Rhea" id="RHEA-COMP:10000"/>
        <dbReference type="Rhea" id="RHEA-COMP:10001"/>
        <dbReference type="ChEBI" id="CHEBI:15377"/>
        <dbReference type="ChEBI" id="CHEBI:15378"/>
        <dbReference type="ChEBI" id="CHEBI:17359"/>
        <dbReference type="ChEBI" id="CHEBI:29919"/>
        <dbReference type="ChEBI" id="CHEBI:33737"/>
        <dbReference type="ChEBI" id="CHEBI:33738"/>
        <dbReference type="EC" id="1.8.7.1"/>
    </reaction>
</comment>
<protein>
    <recommendedName>
        <fullName evidence="7">assimilatory sulfite reductase (ferredoxin)</fullName>
        <ecNumber evidence="7">1.8.7.1</ecNumber>
    </recommendedName>
</protein>
<evidence type="ECO:0000256" key="4">
    <source>
        <dbReference type="ARBA" id="ARBA00003247"/>
    </source>
</evidence>
<dbReference type="SUPFAM" id="SSF55124">
    <property type="entry name" value="Nitrite/Sulfite reductase N-terminal domain-like"/>
    <property type="match status" value="1"/>
</dbReference>
<dbReference type="InterPro" id="IPR006066">
    <property type="entry name" value="NO2/SO3_Rdtase_FeS/sirohaem_BS"/>
</dbReference>
<evidence type="ECO:0000256" key="13">
    <source>
        <dbReference type="ARBA" id="ARBA00022784"/>
    </source>
</evidence>
<dbReference type="InterPro" id="IPR006067">
    <property type="entry name" value="NO2/SO3_Rdtase_4Fe4S_dom"/>
</dbReference>
<dbReference type="Pfam" id="PF03460">
    <property type="entry name" value="NIR_SIR_ferr"/>
    <property type="match status" value="1"/>
</dbReference>
<keyword evidence="18" id="KW-0534">Nitrate assimilation</keyword>
<sequence>MSERIVIIGRGMAGTRLASLLDQAYAVTVLGDEGSYHRNRLTEYVAGRAAEPVVGKEERATAVHVDRARRVVTDGAGTEHAYDRLVFATGAVPVVPDAVRGAHGVLTLRTATDAAAIVEAAGRVRRAVVLGGGVLGLETACALRERGVAVTLVHDGETLLDKSVRATAGRRITRAARKLGIEVVLNAEVQAAESRGEHFRALHLSGGRVVFGELLVATCGVRPRTELAAAAALPLGAGGGVLVDETFTSPADDRVHAIGDCAEQDGVVTGTVESAWAQAVALATHLTTVPDASRTAVPAVGAPEVVRLTAGGLDVLVLGAADTDGAVVRLEDGERYVRAVLRDGVVHAAVAIGAPEVAAELVLLADRRTPVLADSLLQAPEPPRKPAPVCRCNGVTKAAIEAAWQAGADSVAGIAATTRATTGCGSCTGAVGSLLDRLRRGETEPPTRRATMEQLNRAKHLVIVGGGMVAHRLVEALRSRDADVAWRITVLAEEPRLPYDRVALTTYFSGRDPHDLSLGEPELWDDPAVTLRKGVTVASIDVDAKTVRTVRDEVIGYDELVLATGSNAFVPPVKNSDATGCFVYRTIDDVAALRTYVERLRGERDEISGVVVGGGLLGLEAAGALRALGAVTQVVEFAPRLMPLQVDEGGGSALARLIRGLDVDVLTSTQVTRVKTTSQGSAKAMAVADGPDLPADVVVFATGVRPRDELGRAAGLAVGERGGIVVDAACRASVPGVWAIGEVACIEGRVWGLVAPGYAMAEIVADRLLGGEATFPGADSSTKLKLLGVDVASFGDAFGATEGALDIVYADPVAGVYKKLVLSDDARTLLGGILVGDASAYSALRPMVGRELGGDPASYLLPEGVQPAQLELPDDAPVCSCNNVSAGAIRCAVRDDGCGDLKSLCGKTKAGTSCGSCLPIVKNLLNSELAAAGVEVSKALCEHFALSRAQLFDVVRVTELRTFSEIVERHGTGRGCDICKPVVASILASLDPGVHVLEGERATLQDTNDHVMANLQKDGTYSVVPRIPGGEVTPEGLIVIGQVARDFGLYTKITGGQRIDLFGARIEQLPAIWSRLVDAGFESGHAYGKSLRTVKSCVGSTWCRYGVQDSVGMAIALELRYRGLRSPHKLKLGVSGCARECAEARGKDVGVIATEKGWNLYVGGNGGMTPRHAQLLASDLTDEQLLQAIDRFLLYYVRTGDRLQRTAVWLNEIEGGLDHVRAVVLEDSLGIAADLDAAMAAHIGSYEDEWQATLRDPEKLARFVSFVNAPDQPDADLRYVVERNQPRPATPAERGQLEPVLLAGPRLEVRG</sequence>
<reference evidence="26 27" key="1">
    <citation type="submission" date="2019-06" db="EMBL/GenBank/DDBJ databases">
        <title>Sequencing the genomes of 1000 actinobacteria strains.</title>
        <authorList>
            <person name="Klenk H.-P."/>
        </authorList>
    </citation>
    <scope>NUCLEOTIDE SEQUENCE [LARGE SCALE GENOMIC DNA]</scope>
    <source>
        <strain evidence="26 27">DSM 24683</strain>
    </source>
</reference>
<dbReference type="GO" id="GO:0050311">
    <property type="term" value="F:sulfite reductase (ferredoxin) activity"/>
    <property type="evidence" value="ECO:0007669"/>
    <property type="project" value="UniProtKB-EC"/>
</dbReference>
<keyword evidence="14" id="KW-0274">FAD</keyword>
<dbReference type="InterPro" id="IPR036136">
    <property type="entry name" value="Nit/Sulf_reduc_fer-like_dom_sf"/>
</dbReference>
<comment type="similarity">
    <text evidence="6">Belongs to the nitrite and sulfite reductase 4Fe-4S domain family.</text>
</comment>
<feature type="domain" description="BFD-like [2Fe-2S]-binding" evidence="23">
    <location>
        <begin position="878"/>
        <end position="926"/>
    </location>
</feature>
<evidence type="ECO:0000256" key="9">
    <source>
        <dbReference type="ARBA" id="ARBA00022617"/>
    </source>
</evidence>
<evidence type="ECO:0000256" key="11">
    <source>
        <dbReference type="ARBA" id="ARBA00022714"/>
    </source>
</evidence>
<dbReference type="InterPro" id="IPR012744">
    <property type="entry name" value="Nitri_red_NirB"/>
</dbReference>
<dbReference type="InterPro" id="IPR041575">
    <property type="entry name" value="Rubredoxin_C"/>
</dbReference>
<dbReference type="PROSITE" id="PS00365">
    <property type="entry name" value="NIR_SIR"/>
    <property type="match status" value="1"/>
</dbReference>
<feature type="domain" description="NADH-rubredoxin oxidoreductase C-terminal" evidence="25">
    <location>
        <begin position="781"/>
        <end position="846"/>
    </location>
</feature>
<keyword evidence="27" id="KW-1185">Reference proteome</keyword>
<dbReference type="GO" id="GO:0042128">
    <property type="term" value="P:nitrate assimilation"/>
    <property type="evidence" value="ECO:0007669"/>
    <property type="project" value="UniProtKB-UniPathway"/>
</dbReference>
<dbReference type="Pfam" id="PF04324">
    <property type="entry name" value="Fer2_BFD"/>
    <property type="match status" value="2"/>
</dbReference>
<dbReference type="GO" id="GO:0098809">
    <property type="term" value="F:nitrite reductase activity"/>
    <property type="evidence" value="ECO:0007669"/>
    <property type="project" value="InterPro"/>
</dbReference>
<dbReference type="Gene3D" id="3.30.413.10">
    <property type="entry name" value="Sulfite Reductase Hemoprotein, domain 1"/>
    <property type="match status" value="1"/>
</dbReference>
<evidence type="ECO:0000256" key="14">
    <source>
        <dbReference type="ARBA" id="ARBA00022827"/>
    </source>
</evidence>
<keyword evidence="8" id="KW-0004">4Fe-4S</keyword>
<dbReference type="Gene3D" id="1.10.10.1100">
    <property type="entry name" value="BFD-like [2Fe-2S]-binding domain"/>
    <property type="match status" value="2"/>
</dbReference>
<feature type="domain" description="BFD-like [2Fe-2S]-binding" evidence="23">
    <location>
        <begin position="389"/>
        <end position="436"/>
    </location>
</feature>
<dbReference type="UniPathway" id="UPA00653"/>
<gene>
    <name evidence="26" type="ORF">FB561_3155</name>
</gene>
<keyword evidence="11" id="KW-0001">2Fe-2S</keyword>
<dbReference type="Pfam" id="PF18267">
    <property type="entry name" value="Rubredoxin_C"/>
    <property type="match status" value="1"/>
</dbReference>
<keyword evidence="13" id="KW-0883">Thioether bond</keyword>
<dbReference type="Pfam" id="PF01077">
    <property type="entry name" value="NIR_SIR"/>
    <property type="match status" value="1"/>
</dbReference>
<dbReference type="PRINTS" id="PR00368">
    <property type="entry name" value="FADPNR"/>
</dbReference>
<dbReference type="InterPro" id="IPR045854">
    <property type="entry name" value="NO2/SO3_Rdtase_4Fe4S_sf"/>
</dbReference>
<dbReference type="PANTHER" id="PTHR43809:SF1">
    <property type="entry name" value="NITRITE REDUCTASE (NADH) LARGE SUBUNIT"/>
    <property type="match status" value="1"/>
</dbReference>
<evidence type="ECO:0000256" key="7">
    <source>
        <dbReference type="ARBA" id="ARBA00012353"/>
    </source>
</evidence>
<evidence type="ECO:0000256" key="12">
    <source>
        <dbReference type="ARBA" id="ARBA00022723"/>
    </source>
</evidence>
<dbReference type="NCBIfam" id="NF011565">
    <property type="entry name" value="PRK14989.1"/>
    <property type="match status" value="1"/>
</dbReference>
<keyword evidence="9" id="KW-0349">Heme</keyword>
<dbReference type="Pfam" id="PF07992">
    <property type="entry name" value="Pyr_redox_2"/>
    <property type="match status" value="2"/>
</dbReference>
<evidence type="ECO:0000256" key="17">
    <source>
        <dbReference type="ARBA" id="ARBA00023014"/>
    </source>
</evidence>
<dbReference type="CDD" id="cd19944">
    <property type="entry name" value="NirB_Fer2_BFD-like_2"/>
    <property type="match status" value="1"/>
</dbReference>
<dbReference type="GO" id="GO:0050661">
    <property type="term" value="F:NADP binding"/>
    <property type="evidence" value="ECO:0007669"/>
    <property type="project" value="InterPro"/>
</dbReference>
<evidence type="ECO:0000256" key="6">
    <source>
        <dbReference type="ARBA" id="ARBA00010429"/>
    </source>
</evidence>
<dbReference type="EC" id="1.8.7.1" evidence="7"/>
<evidence type="ECO:0000256" key="8">
    <source>
        <dbReference type="ARBA" id="ARBA00022485"/>
    </source>
</evidence>
<dbReference type="PRINTS" id="PR00397">
    <property type="entry name" value="SIROHAEM"/>
</dbReference>
<evidence type="ECO:0000256" key="15">
    <source>
        <dbReference type="ARBA" id="ARBA00023002"/>
    </source>
</evidence>
<comment type="cofactor">
    <cofactor evidence="19">
        <name>[2Fe-2S] cluster</name>
        <dbReference type="ChEBI" id="CHEBI:190135"/>
    </cofactor>
</comment>
<dbReference type="InterPro" id="IPR041854">
    <property type="entry name" value="BFD-like_2Fe2S-bd_dom_sf"/>
</dbReference>
<dbReference type="SUPFAM" id="SSF56014">
    <property type="entry name" value="Nitrite and sulphite reductase 4Fe-4S domain-like"/>
    <property type="match status" value="1"/>
</dbReference>
<comment type="pathway">
    <text evidence="5">Nitrogen metabolism; nitrate reduction (assimilation).</text>
</comment>
<dbReference type="RefSeq" id="WP_145807337.1">
    <property type="nucleotide sequence ID" value="NZ_VIVK01000001.1"/>
</dbReference>
<dbReference type="FunFam" id="3.30.413.10:FF:000007">
    <property type="entry name" value="Nitrite reductase [NAD(P)H] large subunit"/>
    <property type="match status" value="1"/>
</dbReference>
<dbReference type="GO" id="GO:0050660">
    <property type="term" value="F:flavin adenine dinucleotide binding"/>
    <property type="evidence" value="ECO:0007669"/>
    <property type="project" value="InterPro"/>
</dbReference>
<evidence type="ECO:0000256" key="3">
    <source>
        <dbReference type="ARBA" id="ARBA00001974"/>
    </source>
</evidence>
<dbReference type="OrthoDB" id="9768666at2"/>
<comment type="cofactor">
    <cofactor evidence="3">
        <name>FAD</name>
        <dbReference type="ChEBI" id="CHEBI:57692"/>
    </cofactor>
</comment>
<keyword evidence="17" id="KW-0411">Iron-sulfur</keyword>
<dbReference type="PANTHER" id="PTHR43809">
    <property type="entry name" value="NITRITE REDUCTASE (NADH) LARGE SUBUNIT"/>
    <property type="match status" value="1"/>
</dbReference>
<evidence type="ECO:0000256" key="10">
    <source>
        <dbReference type="ARBA" id="ARBA00022630"/>
    </source>
</evidence>
<dbReference type="InterPro" id="IPR005117">
    <property type="entry name" value="NiRdtase/SiRdtase_haem-b_fer"/>
</dbReference>
<keyword evidence="12" id="KW-0479">Metal-binding</keyword>
<evidence type="ECO:0000256" key="18">
    <source>
        <dbReference type="ARBA" id="ARBA00023063"/>
    </source>
</evidence>
<evidence type="ECO:0000313" key="27">
    <source>
        <dbReference type="Proteomes" id="UP000318380"/>
    </source>
</evidence>
<dbReference type="Gene3D" id="3.30.390.30">
    <property type="match status" value="1"/>
</dbReference>